<dbReference type="NCBIfam" id="TIGR01662">
    <property type="entry name" value="HAD-SF-IIIA"/>
    <property type="match status" value="1"/>
</dbReference>
<dbReference type="PANTHER" id="PTHR12083:SF9">
    <property type="entry name" value="BIFUNCTIONAL POLYNUCLEOTIDE PHOSPHATASE_KINASE"/>
    <property type="match status" value="1"/>
</dbReference>
<reference evidence="1 2" key="1">
    <citation type="submission" date="2023-08" db="EMBL/GenBank/DDBJ databases">
        <title>Black Yeasts Isolated from many extreme environments.</title>
        <authorList>
            <person name="Coleine C."/>
            <person name="Stajich J.E."/>
            <person name="Selbmann L."/>
        </authorList>
    </citation>
    <scope>NUCLEOTIDE SEQUENCE [LARGE SCALE GENOMIC DNA]</scope>
    <source>
        <strain evidence="1 2">CCFEE 5792</strain>
    </source>
</reference>
<dbReference type="GO" id="GO:0003690">
    <property type="term" value="F:double-stranded DNA binding"/>
    <property type="evidence" value="ECO:0007669"/>
    <property type="project" value="TreeGrafter"/>
</dbReference>
<keyword evidence="2" id="KW-1185">Reference proteome</keyword>
<dbReference type="InterPro" id="IPR013954">
    <property type="entry name" value="PNK3P"/>
</dbReference>
<dbReference type="InterPro" id="IPR023214">
    <property type="entry name" value="HAD_sf"/>
</dbReference>
<dbReference type="GO" id="GO:0046403">
    <property type="term" value="F:polynucleotide 3'-phosphatase activity"/>
    <property type="evidence" value="ECO:0007669"/>
    <property type="project" value="TreeGrafter"/>
</dbReference>
<sequence>MKRLDLRLPVGPSSGGIVGLTKLNYPDKAVASFFKPASQKPPDQLIWKIFKESLIMGRYEPSGAPSNVPQDVNDSEDIRSIKIAAFDLDDTLITANSGNKWARHANSWKWWDGSVPARLKQLYSEGYLVIIMSNQGNVIPKAESKSLANLKACISSVLRQLDLPIHFYAATIQDRYRKPRTGMWEKLLDDLQLYGAVDMDNSFYVGDAGGREKTETRPKDHSNCDR</sequence>
<gene>
    <name evidence="1" type="ORF">LTR84_001719</name>
</gene>
<name>A0AAV9NBD5_9EURO</name>
<evidence type="ECO:0000313" key="2">
    <source>
        <dbReference type="Proteomes" id="UP001358417"/>
    </source>
</evidence>
<dbReference type="PANTHER" id="PTHR12083">
    <property type="entry name" value="BIFUNCTIONAL POLYNUCLEOTIDE PHOSPHATASE/KINASE"/>
    <property type="match status" value="1"/>
</dbReference>
<dbReference type="AlphaFoldDB" id="A0AAV9NBD5"/>
<dbReference type="EMBL" id="JAVRRD010000011">
    <property type="protein sequence ID" value="KAK5053758.1"/>
    <property type="molecule type" value="Genomic_DNA"/>
</dbReference>
<dbReference type="GO" id="GO:0006281">
    <property type="term" value="P:DNA repair"/>
    <property type="evidence" value="ECO:0007669"/>
    <property type="project" value="TreeGrafter"/>
</dbReference>
<evidence type="ECO:0000313" key="1">
    <source>
        <dbReference type="EMBL" id="KAK5053758.1"/>
    </source>
</evidence>
<accession>A0AAV9NBD5</accession>
<protein>
    <submittedName>
        <fullName evidence="1">Uncharacterized protein</fullName>
    </submittedName>
</protein>
<dbReference type="InterPro" id="IPR006549">
    <property type="entry name" value="HAD-SF_hydro_IIIA"/>
</dbReference>
<dbReference type="Pfam" id="PF08645">
    <property type="entry name" value="PNK3P"/>
    <property type="match status" value="1"/>
</dbReference>
<dbReference type="Gene3D" id="3.40.50.1000">
    <property type="entry name" value="HAD superfamily/HAD-like"/>
    <property type="match status" value="1"/>
</dbReference>
<dbReference type="SUPFAM" id="SSF56784">
    <property type="entry name" value="HAD-like"/>
    <property type="match status" value="1"/>
</dbReference>
<dbReference type="RefSeq" id="XP_064706883.1">
    <property type="nucleotide sequence ID" value="XM_064845338.1"/>
</dbReference>
<comment type="caution">
    <text evidence="1">The sequence shown here is derived from an EMBL/GenBank/DDBJ whole genome shotgun (WGS) entry which is preliminary data.</text>
</comment>
<organism evidence="1 2">
    <name type="scientific">Exophiala bonariae</name>
    <dbReference type="NCBI Taxonomy" id="1690606"/>
    <lineage>
        <taxon>Eukaryota</taxon>
        <taxon>Fungi</taxon>
        <taxon>Dikarya</taxon>
        <taxon>Ascomycota</taxon>
        <taxon>Pezizomycotina</taxon>
        <taxon>Eurotiomycetes</taxon>
        <taxon>Chaetothyriomycetidae</taxon>
        <taxon>Chaetothyriales</taxon>
        <taxon>Herpotrichiellaceae</taxon>
        <taxon>Exophiala</taxon>
    </lineage>
</organism>
<dbReference type="InterPro" id="IPR036412">
    <property type="entry name" value="HAD-like_sf"/>
</dbReference>
<proteinExistence type="predicted"/>
<dbReference type="NCBIfam" id="TIGR01664">
    <property type="entry name" value="DNA-3'-Pase"/>
    <property type="match status" value="1"/>
</dbReference>
<dbReference type="InterPro" id="IPR006551">
    <property type="entry name" value="Polynucleotide_phosphatase"/>
</dbReference>
<dbReference type="Proteomes" id="UP001358417">
    <property type="component" value="Unassembled WGS sequence"/>
</dbReference>
<dbReference type="GeneID" id="89969935"/>
<dbReference type="GO" id="GO:0046404">
    <property type="term" value="F:ATP-dependent polydeoxyribonucleotide 5'-hydroxyl-kinase activity"/>
    <property type="evidence" value="ECO:0007669"/>
    <property type="project" value="TreeGrafter"/>
</dbReference>